<dbReference type="Pfam" id="PF00149">
    <property type="entry name" value="Metallophos"/>
    <property type="match status" value="1"/>
</dbReference>
<dbReference type="GO" id="GO:0046872">
    <property type="term" value="F:metal ion binding"/>
    <property type="evidence" value="ECO:0007669"/>
    <property type="project" value="UniProtKB-KW"/>
</dbReference>
<gene>
    <name evidence="6" type="ORF">CIK84_16525</name>
</gene>
<evidence type="ECO:0000259" key="5">
    <source>
        <dbReference type="Pfam" id="PF00149"/>
    </source>
</evidence>
<evidence type="ECO:0000256" key="4">
    <source>
        <dbReference type="ARBA" id="ARBA00025742"/>
    </source>
</evidence>
<comment type="caution">
    <text evidence="6">The sequence shown here is derived from an EMBL/GenBank/DDBJ whole genome shotgun (WGS) entry which is preliminary data.</text>
</comment>
<protein>
    <submittedName>
        <fullName evidence="6">Phosphoesterase</fullName>
    </submittedName>
</protein>
<dbReference type="PANTHER" id="PTHR42988">
    <property type="entry name" value="PHOSPHOHYDROLASE"/>
    <property type="match status" value="1"/>
</dbReference>
<dbReference type="GO" id="GO:0016787">
    <property type="term" value="F:hydrolase activity"/>
    <property type="evidence" value="ECO:0007669"/>
    <property type="project" value="UniProtKB-KW"/>
</dbReference>
<evidence type="ECO:0000256" key="1">
    <source>
        <dbReference type="ARBA" id="ARBA00022723"/>
    </source>
</evidence>
<proteinExistence type="inferred from homology"/>
<dbReference type="Proteomes" id="UP000235739">
    <property type="component" value="Unassembled WGS sequence"/>
</dbReference>
<dbReference type="PANTHER" id="PTHR42988:SF2">
    <property type="entry name" value="CYCLIC NUCLEOTIDE PHOSPHODIESTERASE CBUA0032-RELATED"/>
    <property type="match status" value="1"/>
</dbReference>
<dbReference type="InterPro" id="IPR050884">
    <property type="entry name" value="CNP_phosphodiesterase-III"/>
</dbReference>
<organism evidence="6 7">
    <name type="scientific">Glutamicibacter arilaitensis</name>
    <dbReference type="NCBI Taxonomy" id="256701"/>
    <lineage>
        <taxon>Bacteria</taxon>
        <taxon>Bacillati</taxon>
        <taxon>Actinomycetota</taxon>
        <taxon>Actinomycetes</taxon>
        <taxon>Micrococcales</taxon>
        <taxon>Micrococcaceae</taxon>
        <taxon>Glutamicibacter</taxon>
    </lineage>
</organism>
<accession>A0A2N7RZ31</accession>
<dbReference type="SUPFAM" id="SSF56300">
    <property type="entry name" value="Metallo-dependent phosphatases"/>
    <property type="match status" value="1"/>
</dbReference>
<name>A0A2N7RZ31_9MICC</name>
<dbReference type="AlphaFoldDB" id="A0A2N7RZ31"/>
<comment type="similarity">
    <text evidence="4">Belongs to the cyclic nucleotide phosphodiesterase class-III family.</text>
</comment>
<evidence type="ECO:0000256" key="3">
    <source>
        <dbReference type="ARBA" id="ARBA00023004"/>
    </source>
</evidence>
<sequence length="276" mass="29369">MKPLTVVQVSDTHLCPEGQLLHGSIDTWQLTEQAFEAADSFAPDAVVVTGDVSDRGAKIHRRAAQIFNQAQQDLGCPVITIPGNHDPLGAIAESFNMKRLSTGPYPADTVHEVMGLRIIGLDTGGFQQAQGQLNREQLDWLASLLTVPAPRGTFLLLHHPPVEATSQARAGRGLHNPMELAAITAGSDIRMILSGHYHQMATSQLMNTPVFMAPAVSYNMNPFAPTQILDEPGAAFAVHQVSQSSVDSFAVSSAQALGLNDGPSLPAPVKSSQPSD</sequence>
<dbReference type="Gene3D" id="3.60.21.10">
    <property type="match status" value="1"/>
</dbReference>
<keyword evidence="1" id="KW-0479">Metal-binding</keyword>
<keyword evidence="3" id="KW-0408">Iron</keyword>
<evidence type="ECO:0000313" key="6">
    <source>
        <dbReference type="EMBL" id="PMQ19153.1"/>
    </source>
</evidence>
<dbReference type="InterPro" id="IPR029052">
    <property type="entry name" value="Metallo-depent_PP-like"/>
</dbReference>
<dbReference type="InterPro" id="IPR004843">
    <property type="entry name" value="Calcineurin-like_PHP"/>
</dbReference>
<evidence type="ECO:0000313" key="7">
    <source>
        <dbReference type="Proteomes" id="UP000235739"/>
    </source>
</evidence>
<feature type="domain" description="Calcineurin-like phosphoesterase" evidence="5">
    <location>
        <begin position="5"/>
        <end position="199"/>
    </location>
</feature>
<dbReference type="EMBL" id="PNQX01000003">
    <property type="protein sequence ID" value="PMQ19153.1"/>
    <property type="molecule type" value="Genomic_DNA"/>
</dbReference>
<keyword evidence="2" id="KW-0378">Hydrolase</keyword>
<evidence type="ECO:0000256" key="2">
    <source>
        <dbReference type="ARBA" id="ARBA00022801"/>
    </source>
</evidence>
<reference evidence="6 7" key="1">
    <citation type="journal article" date="2017" name="Elife">
        <title>Extensive horizontal gene transfer in cheese-associated bacteria.</title>
        <authorList>
            <person name="Bonham K.S."/>
            <person name="Wolfe B.E."/>
            <person name="Dutton R.J."/>
        </authorList>
    </citation>
    <scope>NUCLEOTIDE SEQUENCE [LARGE SCALE GENOMIC DNA]</scope>
    <source>
        <strain evidence="6 7">JB182</strain>
    </source>
</reference>